<dbReference type="Proteomes" id="UP001058860">
    <property type="component" value="Chromosome"/>
</dbReference>
<dbReference type="InterPro" id="IPR001296">
    <property type="entry name" value="Glyco_trans_1"/>
</dbReference>
<sequence>MPFRTLTQRGVHALAASGRYRAVLAGTTGRLALPAAWRGARRAGVPFILWTALWAHPRTPAHLPGAALLRAIYRDADAVVTYGPHVSDFVRARGASRVLEAPQAVDADFWEAPADPLRAAPFTVTFVGRAAGAKGLGVLEEAWRQSGLTGPEAALVLVGVEPGETRLGAGGAVTAVGAQPPEKVRNFLAGSDVLVVPSVRTRRFREPWGLVVNEAMHRSCAVIASDEVGAAAGGLVVNDQTGLVVRAGEASALAGALRRLHDDSALRARLARSGHEAVGAYTFDAWAEGMARALGAPEVR</sequence>
<dbReference type="PANTHER" id="PTHR12526:SF635">
    <property type="entry name" value="GLYCOSYL TRANSFERASE GROUP 1"/>
    <property type="match status" value="1"/>
</dbReference>
<proteinExistence type="predicted"/>
<name>A0ABY5PHJ7_9ACTN</name>
<evidence type="ECO:0000313" key="3">
    <source>
        <dbReference type="Proteomes" id="UP001058860"/>
    </source>
</evidence>
<dbReference type="Pfam" id="PF00534">
    <property type="entry name" value="Glycos_transf_1"/>
    <property type="match status" value="1"/>
</dbReference>
<organism evidence="2 3">
    <name type="scientific">Svornostia abyssi</name>
    <dbReference type="NCBI Taxonomy" id="2898438"/>
    <lineage>
        <taxon>Bacteria</taxon>
        <taxon>Bacillati</taxon>
        <taxon>Actinomycetota</taxon>
        <taxon>Thermoleophilia</taxon>
        <taxon>Solirubrobacterales</taxon>
        <taxon>Baekduiaceae</taxon>
        <taxon>Svornostia</taxon>
    </lineage>
</organism>
<reference evidence="3" key="1">
    <citation type="submission" date="2021-11" db="EMBL/GenBank/DDBJ databases">
        <title>Cultivation dependent microbiological survey of springs from the worlds oldest radium mine currently devoted to the extraction of radon-saturated water.</title>
        <authorList>
            <person name="Kapinusova G."/>
            <person name="Smrhova T."/>
            <person name="Strejcek M."/>
            <person name="Suman J."/>
            <person name="Jani K."/>
            <person name="Pajer P."/>
            <person name="Uhlik O."/>
        </authorList>
    </citation>
    <scope>NUCLEOTIDE SEQUENCE [LARGE SCALE GENOMIC DNA]</scope>
    <source>
        <strain evidence="3">J379</strain>
    </source>
</reference>
<dbReference type="SUPFAM" id="SSF53756">
    <property type="entry name" value="UDP-Glycosyltransferase/glycogen phosphorylase"/>
    <property type="match status" value="1"/>
</dbReference>
<dbReference type="EMBL" id="CP088295">
    <property type="protein sequence ID" value="UUY04143.1"/>
    <property type="molecule type" value="Genomic_DNA"/>
</dbReference>
<feature type="domain" description="Glycosyl transferase family 1" evidence="1">
    <location>
        <begin position="120"/>
        <end position="274"/>
    </location>
</feature>
<accession>A0ABY5PHJ7</accession>
<evidence type="ECO:0000259" key="1">
    <source>
        <dbReference type="Pfam" id="PF00534"/>
    </source>
</evidence>
<dbReference type="Gene3D" id="3.40.50.2000">
    <property type="entry name" value="Glycogen Phosphorylase B"/>
    <property type="match status" value="2"/>
</dbReference>
<protein>
    <submittedName>
        <fullName evidence="2">Glycosyltransferase family 4 protein</fullName>
    </submittedName>
</protein>
<gene>
    <name evidence="2" type="ORF">LRS13_01040</name>
</gene>
<dbReference type="CDD" id="cd03801">
    <property type="entry name" value="GT4_PimA-like"/>
    <property type="match status" value="1"/>
</dbReference>
<keyword evidence="3" id="KW-1185">Reference proteome</keyword>
<dbReference type="PANTHER" id="PTHR12526">
    <property type="entry name" value="GLYCOSYLTRANSFERASE"/>
    <property type="match status" value="1"/>
</dbReference>
<dbReference type="RefSeq" id="WP_353864636.1">
    <property type="nucleotide sequence ID" value="NZ_CP088295.1"/>
</dbReference>
<evidence type="ECO:0000313" key="2">
    <source>
        <dbReference type="EMBL" id="UUY04143.1"/>
    </source>
</evidence>